<feature type="domain" description="HTH cro/C1-type" evidence="1">
    <location>
        <begin position="15"/>
        <end position="70"/>
    </location>
</feature>
<proteinExistence type="predicted"/>
<dbReference type="CDD" id="cd00093">
    <property type="entry name" value="HTH_XRE"/>
    <property type="match status" value="1"/>
</dbReference>
<dbReference type="PROSITE" id="PS50943">
    <property type="entry name" value="HTH_CROC1"/>
    <property type="match status" value="1"/>
</dbReference>
<dbReference type="Gene3D" id="1.10.260.40">
    <property type="entry name" value="lambda repressor-like DNA-binding domains"/>
    <property type="match status" value="1"/>
</dbReference>
<dbReference type="SUPFAM" id="SSF47413">
    <property type="entry name" value="lambda repressor-like DNA-binding domains"/>
    <property type="match status" value="1"/>
</dbReference>
<dbReference type="OrthoDB" id="9154356at2"/>
<dbReference type="GO" id="GO:0003677">
    <property type="term" value="F:DNA binding"/>
    <property type="evidence" value="ECO:0007669"/>
    <property type="project" value="InterPro"/>
</dbReference>
<dbReference type="KEGG" id="spse:SULPSESMR1_04702"/>
<evidence type="ECO:0000313" key="2">
    <source>
        <dbReference type="EMBL" id="ASM74400.1"/>
    </source>
</evidence>
<sequence>MDELARTSRQLGNIILRERKKRGWTQAMLAERAGLRQATVSTIEIGETSSKLPSILAVMAALDLELRVGLRTKGSDKTIEDIF</sequence>
<dbReference type="RefSeq" id="WP_089422464.1">
    <property type="nucleotide sequence ID" value="NZ_CP022416.1"/>
</dbReference>
<dbReference type="InterPro" id="IPR010982">
    <property type="entry name" value="Lambda_DNA-bd_dom_sf"/>
</dbReference>
<accession>A0A221K7B9</accession>
<protein>
    <submittedName>
        <fullName evidence="3">Antitoxin HipB</fullName>
    </submittedName>
</protein>
<organism evidence="3 4">
    <name type="scientific">Pseudosulfitobacter pseudonitzschiae</name>
    <dbReference type="NCBI Taxonomy" id="1402135"/>
    <lineage>
        <taxon>Bacteria</taxon>
        <taxon>Pseudomonadati</taxon>
        <taxon>Pseudomonadota</taxon>
        <taxon>Alphaproteobacteria</taxon>
        <taxon>Rhodobacterales</taxon>
        <taxon>Roseobacteraceae</taxon>
        <taxon>Pseudosulfitobacter</taxon>
    </lineage>
</organism>
<evidence type="ECO:0000313" key="4">
    <source>
        <dbReference type="Proteomes" id="UP000199754"/>
    </source>
</evidence>
<dbReference type="Proteomes" id="UP000199754">
    <property type="component" value="Plasmid pSMR1-1"/>
</dbReference>
<dbReference type="EMBL" id="CP022416">
    <property type="protein sequence ID" value="ASM74400.1"/>
    <property type="molecule type" value="Genomic_DNA"/>
</dbReference>
<dbReference type="Pfam" id="PF01381">
    <property type="entry name" value="HTH_3"/>
    <property type="match status" value="1"/>
</dbReference>
<geneLocation type="plasmid" evidence="3 4">
    <name>pSMR1-2</name>
</geneLocation>
<dbReference type="AlphaFoldDB" id="A0A221K7B9"/>
<evidence type="ECO:0000259" key="1">
    <source>
        <dbReference type="PROSITE" id="PS50943"/>
    </source>
</evidence>
<dbReference type="KEGG" id="spse:SULPSESMR1_03957"/>
<dbReference type="EMBL" id="CP022417">
    <property type="protein sequence ID" value="ASM74876.1"/>
    <property type="molecule type" value="Genomic_DNA"/>
</dbReference>
<geneLocation type="plasmid" evidence="2 4">
    <name>pSMR1-1</name>
</geneLocation>
<keyword evidence="3" id="KW-0614">Plasmid</keyword>
<gene>
    <name evidence="3" type="primary">hipB</name>
    <name evidence="3" type="ORF">SULPSESMR1_03957</name>
    <name evidence="2" type="ORF">SULPSESMR1_04702</name>
</gene>
<evidence type="ECO:0000313" key="3">
    <source>
        <dbReference type="EMBL" id="ASM74876.1"/>
    </source>
</evidence>
<reference evidence="3 4" key="1">
    <citation type="submission" date="2017-07" db="EMBL/GenBank/DDBJ databases">
        <title>Genome Sequence of Sulfitobacter pseudonitzschiae Strain SMR1 Isolated from a culture of the Diatom Skeletonema marinoi.</title>
        <authorList>
            <person name="Topel M."/>
            <person name="Pinder M.I.M."/>
            <person name="Johansson O.N."/>
            <person name="Kourtchenko O."/>
            <person name="Godhe A."/>
            <person name="Clarke A.K."/>
        </authorList>
    </citation>
    <scope>NUCLEOTIDE SEQUENCE [LARGE SCALE GENOMIC DNA]</scope>
    <source>
        <strain evidence="3 4">SMR1</strain>
        <plasmid evidence="2 4">pSMR1-1</plasmid>
        <plasmid evidence="3 4">pSMR1-2</plasmid>
    </source>
</reference>
<keyword evidence="4" id="KW-1185">Reference proteome</keyword>
<dbReference type="InterPro" id="IPR001387">
    <property type="entry name" value="Cro/C1-type_HTH"/>
</dbReference>
<dbReference type="Proteomes" id="UP000199754">
    <property type="component" value="Plasmid pSMR1-2"/>
</dbReference>
<dbReference type="SMART" id="SM00530">
    <property type="entry name" value="HTH_XRE"/>
    <property type="match status" value="1"/>
</dbReference>
<name>A0A221K7B9_9RHOB</name>